<evidence type="ECO:0000313" key="9">
    <source>
        <dbReference type="Proteomes" id="UP000007110"/>
    </source>
</evidence>
<keyword evidence="9" id="KW-1185">Reference proteome</keyword>
<dbReference type="GO" id="GO:0005770">
    <property type="term" value="C:late endosome"/>
    <property type="evidence" value="ECO:0000318"/>
    <property type="project" value="GO_Central"/>
</dbReference>
<accession>A0A7M7N478</accession>
<dbReference type="InterPro" id="IPR059070">
    <property type="entry name" value="TPR_VPS8_2"/>
</dbReference>
<dbReference type="EnsemblMetazoa" id="XM_030973971">
    <property type="protein sequence ID" value="XP_030829831"/>
    <property type="gene ID" value="LOC593513"/>
</dbReference>
<dbReference type="GO" id="GO:0005769">
    <property type="term" value="C:early endosome"/>
    <property type="evidence" value="ECO:0000318"/>
    <property type="project" value="GO_Central"/>
</dbReference>
<organism evidence="8 9">
    <name type="scientific">Strongylocentrotus purpuratus</name>
    <name type="common">Purple sea urchin</name>
    <dbReference type="NCBI Taxonomy" id="7668"/>
    <lineage>
        <taxon>Eukaryota</taxon>
        <taxon>Metazoa</taxon>
        <taxon>Echinodermata</taxon>
        <taxon>Eleutherozoa</taxon>
        <taxon>Echinozoa</taxon>
        <taxon>Echinoidea</taxon>
        <taxon>Euechinoidea</taxon>
        <taxon>Echinacea</taxon>
        <taxon>Camarodonta</taxon>
        <taxon>Echinidea</taxon>
        <taxon>Strongylocentrotidae</taxon>
        <taxon>Strongylocentrotus</taxon>
    </lineage>
</organism>
<dbReference type="InterPro" id="IPR036322">
    <property type="entry name" value="WD40_repeat_dom_sf"/>
</dbReference>
<evidence type="ECO:0000256" key="2">
    <source>
        <dbReference type="ARBA" id="ARBA00022771"/>
    </source>
</evidence>
<dbReference type="KEGG" id="spu:593513"/>
<keyword evidence="2 4" id="KW-0479">Metal-binding</keyword>
<keyword evidence="2 4" id="KW-0863">Zinc-finger</keyword>
<dbReference type="Gene3D" id="2.130.10.10">
    <property type="entry name" value="YVTN repeat-like/Quinoprotein amine dehydrogenase"/>
    <property type="match status" value="1"/>
</dbReference>
<feature type="domain" description="RING-type" evidence="7">
    <location>
        <begin position="1247"/>
        <end position="1297"/>
    </location>
</feature>
<dbReference type="InterPro" id="IPR025941">
    <property type="entry name" value="Vps8_central_dom"/>
</dbReference>
<dbReference type="InterPro" id="IPR015943">
    <property type="entry name" value="WD40/YVTN_repeat-like_dom_sf"/>
</dbReference>
<evidence type="ECO:0000256" key="3">
    <source>
        <dbReference type="ARBA" id="ARBA00022833"/>
    </source>
</evidence>
<reference evidence="9" key="1">
    <citation type="submission" date="2015-02" db="EMBL/GenBank/DDBJ databases">
        <title>Genome sequencing for Strongylocentrotus purpuratus.</title>
        <authorList>
            <person name="Murali S."/>
            <person name="Liu Y."/>
            <person name="Vee V."/>
            <person name="English A."/>
            <person name="Wang M."/>
            <person name="Skinner E."/>
            <person name="Han Y."/>
            <person name="Muzny D.M."/>
            <person name="Worley K.C."/>
            <person name="Gibbs R.A."/>
        </authorList>
    </citation>
    <scope>NUCLEOTIDE SEQUENCE</scope>
</reference>
<comment type="similarity">
    <text evidence="1">Belongs to the VPS8 family.</text>
</comment>
<evidence type="ECO:0000256" key="1">
    <source>
        <dbReference type="ARBA" id="ARBA00009422"/>
    </source>
</evidence>
<dbReference type="PANTHER" id="PTHR12616:SF8">
    <property type="entry name" value="VACUOLAR PROTEIN SORTING-ASSOCIATED PROTEIN 8 HOMOLOG"/>
    <property type="match status" value="1"/>
</dbReference>
<dbReference type="GeneID" id="593513"/>
<dbReference type="Pfam" id="PF23556">
    <property type="entry name" value="TPR_Vps41"/>
    <property type="match status" value="1"/>
</dbReference>
<protein>
    <recommendedName>
        <fullName evidence="7">RING-type domain-containing protein</fullName>
    </recommendedName>
</protein>
<keyword evidence="3" id="KW-0862">Zinc</keyword>
<feature type="repeat" description="WD" evidence="5">
    <location>
        <begin position="164"/>
        <end position="205"/>
    </location>
</feature>
<feature type="region of interest" description="Disordered" evidence="6">
    <location>
        <begin position="1308"/>
        <end position="1361"/>
    </location>
</feature>
<dbReference type="InterPro" id="IPR001841">
    <property type="entry name" value="Znf_RING"/>
</dbReference>
<dbReference type="GO" id="GO:0006623">
    <property type="term" value="P:protein targeting to vacuole"/>
    <property type="evidence" value="ECO:0000318"/>
    <property type="project" value="GO_Central"/>
</dbReference>
<dbReference type="Pfam" id="PF12816">
    <property type="entry name" value="TPR_Vps8"/>
    <property type="match status" value="1"/>
</dbReference>
<dbReference type="GO" id="GO:0008270">
    <property type="term" value="F:zinc ion binding"/>
    <property type="evidence" value="ECO:0007669"/>
    <property type="project" value="UniProtKB-KW"/>
</dbReference>
<sequence>MEDSGDEVEAAVAATDILDYTLDDFTIDDSEFDIPEVDSAPSLESILNEPEESFEPDNHSLSFFSVGPDNSDSVSLSETPATPDKSPTANQKKNIQYEAHGSILRHVLLRGIASQVSSAADRVDAGKPTAIAISVQIAVGTSHGLILVFDPKQVLRWCLGSTAVGAQYGAVSALSINNDCTRLLAGFAKGQMTMWDLTSGKLLRTITDAHPPGSAVLHIQFTDDPTLAICSDSGGSVFELSMKRVMGMRTCESRCLFSGSRGEVCTLAPLRMDTTITSHPLKDFSLLAMATLSKVFIVGLRPRLTVMFTKQLRGDPSTLPLLAWQFVIIQVTDTAKVVDPVLACARTNTINFYQVLYQEDGNKVKFAPLQSIILSYSLLNVQWMNAKTLVTVDTTEKLHVIDVKTEEELEVIDLGDVELVYGSSHFKSLATGGNVSKALALAGERACYQSIATNKGQLIILGTKSIHVMSIRTWQQRLEVLLKAGKYKDCLRLASSYYNGKAKAVIGLVKKQPQRQAAVADKILEILFDFVEISMKQGPERGAIHLLEEHFQRVVPVCVEHCLMLGRKDVLFGSIYEQFRHDIIAKGVYLQCLEPYILNDRLTSVTPEVMKDFIEHYRQKELISNVEACIVHMDIASLDIHQVVSLCWAYGLYDAIIYVYNKGMNDYVTPLEELLQLLRAAVRATSQLSDNQIRLGNKLLVYISCCLAGRAYPMGDIPPHLVKDVKQGVWRCLTALHTTDPSPDEPTYPNLRTLLTFDTREFLNVMSLAFEEPEFDAPQEANSMQSRQRIVDILLQVMVESVGFSPAQVGCLFTFLARQMAKHENTIYVNRMLFEQVLEFLSNPSGETRHEEREQALLELLNAGDLLQVDHERLLQLAEGAKFYRVCEVLYERRREFDKILLCYLRDSSRKSSVFSYIHQVMIESYYTEPEKDAVQKQAIKHLQDLVAIDSKETAQLVLKVFAHSLSDVVIQLQNQPQLQYEFLEGVFDGRDTGSALYGREEAQPDCVLHEKFLDLMCTFSPKKVLNFVMMSENYRLEEALHIVRKHKMSEPTAFLLEKSGDIQGAFGILMENLQTKVKGLSDAVKGQDGNQNDGMDITLCLSNVQVVLMVLVQLCQRNSPKLDEEGRETLWFPLLDLMMTTQRRLKPSFNETQFESFKEVTRHVLNSMMGHLSLPRILQKIMQDPTYSTGRFGEIRELIVGMLDTYTYESTLLKTANRLLDRDLYGSVKNLTMAANRGLMPRRECCMMCGKNYAHSTESDNILIFSCGHTYHTTCLQTAGCSALIDGQRHWTCLQCYSARRGAALTPNRRPRLFSSGEEPKRGGGPTSPRGGAAGGSKDTADEDVSLNPEQEASLENLKKWTEGPSRLAILSEVLMSQRAHPTSKGLVKPNSILHQESFRLQLAPPPSDE</sequence>
<keyword evidence="5" id="KW-0853">WD repeat</keyword>
<feature type="region of interest" description="Disordered" evidence="6">
    <location>
        <begin position="69"/>
        <end position="93"/>
    </location>
</feature>
<dbReference type="GO" id="GO:0034058">
    <property type="term" value="P:endosomal vesicle fusion"/>
    <property type="evidence" value="ECO:0000318"/>
    <property type="project" value="GO_Central"/>
</dbReference>
<dbReference type="RefSeq" id="XP_030829831.1">
    <property type="nucleotide sequence ID" value="XM_030973971.1"/>
</dbReference>
<dbReference type="PROSITE" id="PS50082">
    <property type="entry name" value="WD_REPEATS_2"/>
    <property type="match status" value="1"/>
</dbReference>
<dbReference type="InParanoid" id="A0A7M7N478"/>
<dbReference type="GO" id="GO:0033263">
    <property type="term" value="C:CORVET complex"/>
    <property type="evidence" value="ECO:0000318"/>
    <property type="project" value="GO_Central"/>
</dbReference>
<dbReference type="Pfam" id="PF23410">
    <property type="entry name" value="Beta-prop_VPS8"/>
    <property type="match status" value="1"/>
</dbReference>
<dbReference type="GO" id="GO:0030897">
    <property type="term" value="C:HOPS complex"/>
    <property type="evidence" value="ECO:0000318"/>
    <property type="project" value="GO_Central"/>
</dbReference>
<dbReference type="CTD" id="23355"/>
<dbReference type="CDD" id="cd16687">
    <property type="entry name" value="RING-H2_Vps8"/>
    <property type="match status" value="1"/>
</dbReference>
<dbReference type="InterPro" id="IPR045111">
    <property type="entry name" value="Vps41/Vps8"/>
</dbReference>
<evidence type="ECO:0000256" key="4">
    <source>
        <dbReference type="PROSITE-ProRule" id="PRU00175"/>
    </source>
</evidence>
<dbReference type="OMA" id="NQLFFHQ"/>
<dbReference type="Pfam" id="PF23412">
    <property type="entry name" value="zf_RING_Vps8"/>
    <property type="match status" value="1"/>
</dbReference>
<dbReference type="InterPro" id="IPR056939">
    <property type="entry name" value="Znf_RING_Vps8"/>
</dbReference>
<name>A0A7M7N478_STRPU</name>
<evidence type="ECO:0000313" key="8">
    <source>
        <dbReference type="EnsemblMetazoa" id="XP_030829831"/>
    </source>
</evidence>
<dbReference type="PROSITE" id="PS50089">
    <property type="entry name" value="ZF_RING_2"/>
    <property type="match status" value="1"/>
</dbReference>
<reference evidence="8" key="2">
    <citation type="submission" date="2021-01" db="UniProtKB">
        <authorList>
            <consortium name="EnsemblMetazoa"/>
        </authorList>
    </citation>
    <scope>IDENTIFICATION</scope>
</reference>
<dbReference type="Proteomes" id="UP000007110">
    <property type="component" value="Unassembled WGS sequence"/>
</dbReference>
<proteinExistence type="inferred from homology"/>
<dbReference type="PANTHER" id="PTHR12616">
    <property type="entry name" value="VACUOLAR PROTEIN SORTING VPS41"/>
    <property type="match status" value="1"/>
</dbReference>
<dbReference type="OrthoDB" id="289913at2759"/>
<dbReference type="InterPro" id="IPR001680">
    <property type="entry name" value="WD40_rpt"/>
</dbReference>
<dbReference type="SUPFAM" id="SSF50978">
    <property type="entry name" value="WD40 repeat-like"/>
    <property type="match status" value="1"/>
</dbReference>
<evidence type="ECO:0000256" key="5">
    <source>
        <dbReference type="PROSITE-ProRule" id="PRU00221"/>
    </source>
</evidence>
<dbReference type="Pfam" id="PF25066">
    <property type="entry name" value="TPR_VPS8_2"/>
    <property type="match status" value="1"/>
</dbReference>
<dbReference type="FunFam" id="2.130.10.10:FF:000851">
    <property type="entry name" value="VPS8 subunit of CORVET complex"/>
    <property type="match status" value="1"/>
</dbReference>
<evidence type="ECO:0000259" key="7">
    <source>
        <dbReference type="PROSITE" id="PS50089"/>
    </source>
</evidence>
<evidence type="ECO:0000256" key="6">
    <source>
        <dbReference type="SAM" id="MobiDB-lite"/>
    </source>
</evidence>